<dbReference type="Gene3D" id="3.30.930.10">
    <property type="entry name" value="Bira Bifunctional Protein, Domain 2"/>
    <property type="match status" value="2"/>
</dbReference>
<name>A0A1D8JHP8_9BACL</name>
<dbReference type="InterPro" id="IPR004500">
    <property type="entry name" value="Pro-tRNA-synth_IIa_bac-type"/>
</dbReference>
<dbReference type="EMBL" id="CP017560">
    <property type="protein sequence ID" value="AOV08237.1"/>
    <property type="molecule type" value="Genomic_DNA"/>
</dbReference>
<comment type="subcellular location">
    <subcellularLocation>
        <location evidence="7">Cytoplasm</location>
    </subcellularLocation>
</comment>
<dbReference type="CDD" id="cd00861">
    <property type="entry name" value="ProRS_anticodon_short"/>
    <property type="match status" value="1"/>
</dbReference>
<evidence type="ECO:0000256" key="7">
    <source>
        <dbReference type="HAMAP-Rule" id="MF_01569"/>
    </source>
</evidence>
<dbReference type="InterPro" id="IPR050062">
    <property type="entry name" value="Pro-tRNA_synthetase"/>
</dbReference>
<dbReference type="Pfam" id="PF00587">
    <property type="entry name" value="tRNA-synt_2b"/>
    <property type="match status" value="1"/>
</dbReference>
<dbReference type="InterPro" id="IPR004154">
    <property type="entry name" value="Anticodon-bd"/>
</dbReference>
<accession>A0A1D8JHP8</accession>
<dbReference type="CDD" id="cd04334">
    <property type="entry name" value="ProRS-INS"/>
    <property type="match status" value="1"/>
</dbReference>
<dbReference type="Gene3D" id="3.90.960.10">
    <property type="entry name" value="YbaK/aminoacyl-tRNA synthetase-associated domain"/>
    <property type="match status" value="1"/>
</dbReference>
<dbReference type="FunFam" id="3.40.50.800:FF:000011">
    <property type="entry name" value="Proline--tRNA ligase"/>
    <property type="match status" value="1"/>
</dbReference>
<reference evidence="9 10" key="1">
    <citation type="submission" date="2016-09" db="EMBL/GenBank/DDBJ databases">
        <title>Complete genome sequence of the Lysinibacillus sphaericus LMG 22257, a specie of Bacillus with ureolytic activity that can effectively biodeposit calcium carbonate.</title>
        <authorList>
            <person name="Yan W."/>
        </authorList>
    </citation>
    <scope>NUCLEOTIDE SEQUENCE [LARGE SCALE GENOMIC DNA]</scope>
    <source>
        <strain evidence="9 10">LMG 22257</strain>
    </source>
</reference>
<dbReference type="SUPFAM" id="SSF55681">
    <property type="entry name" value="Class II aaRS and biotin synthetases"/>
    <property type="match status" value="1"/>
</dbReference>
<dbReference type="GO" id="GO:0005524">
    <property type="term" value="F:ATP binding"/>
    <property type="evidence" value="ECO:0007669"/>
    <property type="project" value="UniProtKB-UniRule"/>
</dbReference>
<comment type="catalytic activity">
    <reaction evidence="7">
        <text>tRNA(Pro) + L-proline + ATP = L-prolyl-tRNA(Pro) + AMP + diphosphate</text>
        <dbReference type="Rhea" id="RHEA:14305"/>
        <dbReference type="Rhea" id="RHEA-COMP:9700"/>
        <dbReference type="Rhea" id="RHEA-COMP:9702"/>
        <dbReference type="ChEBI" id="CHEBI:30616"/>
        <dbReference type="ChEBI" id="CHEBI:33019"/>
        <dbReference type="ChEBI" id="CHEBI:60039"/>
        <dbReference type="ChEBI" id="CHEBI:78442"/>
        <dbReference type="ChEBI" id="CHEBI:78532"/>
        <dbReference type="ChEBI" id="CHEBI:456215"/>
        <dbReference type="EC" id="6.1.1.15"/>
    </reaction>
</comment>
<comment type="subunit">
    <text evidence="7">Homodimer.</text>
</comment>
<dbReference type="Proteomes" id="UP000185746">
    <property type="component" value="Chromosome"/>
</dbReference>
<gene>
    <name evidence="7" type="primary">proS</name>
    <name evidence="9" type="ORF">BI350_12310</name>
</gene>
<feature type="domain" description="Aminoacyl-transfer RNA synthetases class-II family profile" evidence="8">
    <location>
        <begin position="38"/>
        <end position="465"/>
    </location>
</feature>
<evidence type="ECO:0000313" key="10">
    <source>
        <dbReference type="Proteomes" id="UP000185746"/>
    </source>
</evidence>
<evidence type="ECO:0000313" key="9">
    <source>
        <dbReference type="EMBL" id="AOV08237.1"/>
    </source>
</evidence>
<dbReference type="GO" id="GO:0140096">
    <property type="term" value="F:catalytic activity, acting on a protein"/>
    <property type="evidence" value="ECO:0007669"/>
    <property type="project" value="UniProtKB-ARBA"/>
</dbReference>
<evidence type="ECO:0000256" key="1">
    <source>
        <dbReference type="ARBA" id="ARBA00022490"/>
    </source>
</evidence>
<dbReference type="InterPro" id="IPR002314">
    <property type="entry name" value="aa-tRNA-synt_IIb"/>
</dbReference>
<dbReference type="InterPro" id="IPR023717">
    <property type="entry name" value="Pro-tRNA-Synthase_IIa_type1"/>
</dbReference>
<dbReference type="AlphaFoldDB" id="A0A1D8JHP8"/>
<keyword evidence="4 7" id="KW-0067">ATP-binding</keyword>
<sequence>MKQSRAFIPTLRENPTDVETTSHQLLLRAGFLRRHTSGVYSYLPFGLKVLRKIEAIIREEMDAIDAVEMVTPILQESELSQERMEIDGDGSDLFHLQDERNRTYILGALHTELMTSLIKEEVKSYKQLPLTLYQIITKFQDEPRPRFGLLVNREFVKSEAYSFHISDESLHETYEQMKEAYSNIFTKLNLDCYIVDSDASMPDNLGVHQFIAKANNGDEEIAYSSTGSFATSVEQAIVSNHYEKSDEILHEVEKVKTPNKRSIQEVADFLDVSIEKCMKTLIYKADDEIVVVICRGDHKINEIKLKNAIAAQSVELAEEEAVKTLLSCEPGSIGPVQLPVGVKIVADFAVAAIVNGVAGANEDDYHLLNVNPEKDFAVNQYADLRYAEEGDIAPDGIGTIKFTKGFEVGRLDALGTTYSKPMNATFIDEAGTEKSMIMGRYGMNVSRIMAVIAEQYNDEFGLKWPKNLSPYDIHLVPINLNDAIQKELADNLYKLLQTYRFEVLYDDRPERAGVKFADADLIGLPIRITIGKKAKDGILEVKFRETGEITEWQVEEVTEKLQAYFTLN</sequence>
<keyword evidence="1 7" id="KW-0963">Cytoplasm</keyword>
<keyword evidence="5 7" id="KW-0648">Protein biosynthesis</keyword>
<dbReference type="GO" id="GO:0006433">
    <property type="term" value="P:prolyl-tRNA aminoacylation"/>
    <property type="evidence" value="ECO:0007669"/>
    <property type="project" value="UniProtKB-UniRule"/>
</dbReference>
<protein>
    <recommendedName>
        <fullName evidence="7">Proline--tRNA ligase</fullName>
        <ecNumber evidence="7">6.1.1.15</ecNumber>
    </recommendedName>
    <alternativeName>
        <fullName evidence="7">Prolyl-tRNA synthetase</fullName>
        <shortName evidence="7">ProRS</shortName>
    </alternativeName>
</protein>
<evidence type="ECO:0000256" key="2">
    <source>
        <dbReference type="ARBA" id="ARBA00022598"/>
    </source>
</evidence>
<proteinExistence type="inferred from homology"/>
<dbReference type="InterPro" id="IPR044140">
    <property type="entry name" value="ProRS_anticodon_short"/>
</dbReference>
<dbReference type="InterPro" id="IPR006195">
    <property type="entry name" value="aa-tRNA-synth_II"/>
</dbReference>
<evidence type="ECO:0000256" key="4">
    <source>
        <dbReference type="ARBA" id="ARBA00022840"/>
    </source>
</evidence>
<dbReference type="NCBIfam" id="NF006625">
    <property type="entry name" value="PRK09194.1"/>
    <property type="match status" value="1"/>
</dbReference>
<dbReference type="InterPro" id="IPR007214">
    <property type="entry name" value="YbaK/aa-tRNA-synth-assoc-dom"/>
</dbReference>
<dbReference type="GO" id="GO:0002161">
    <property type="term" value="F:aminoacyl-tRNA deacylase activity"/>
    <property type="evidence" value="ECO:0007669"/>
    <property type="project" value="InterPro"/>
</dbReference>
<evidence type="ECO:0000259" key="8">
    <source>
        <dbReference type="PROSITE" id="PS50862"/>
    </source>
</evidence>
<dbReference type="InterPro" id="IPR045864">
    <property type="entry name" value="aa-tRNA-synth_II/BPL/LPL"/>
</dbReference>
<keyword evidence="3 7" id="KW-0547">Nucleotide-binding</keyword>
<organism evidence="9 10">
    <name type="scientific">Sporosarcina ureilytica</name>
    <dbReference type="NCBI Taxonomy" id="298596"/>
    <lineage>
        <taxon>Bacteria</taxon>
        <taxon>Bacillati</taxon>
        <taxon>Bacillota</taxon>
        <taxon>Bacilli</taxon>
        <taxon>Bacillales</taxon>
        <taxon>Caryophanaceae</taxon>
        <taxon>Sporosarcina</taxon>
    </lineage>
</organism>
<comment type="domain">
    <text evidence="7">Consists of three domains: the N-terminal catalytic domain, the editing domain and the C-terminal anticodon-binding domain.</text>
</comment>
<evidence type="ECO:0000256" key="3">
    <source>
        <dbReference type="ARBA" id="ARBA00022741"/>
    </source>
</evidence>
<dbReference type="NCBIfam" id="TIGR00409">
    <property type="entry name" value="proS_fam_II"/>
    <property type="match status" value="1"/>
</dbReference>
<dbReference type="PANTHER" id="PTHR42753:SF2">
    <property type="entry name" value="PROLINE--TRNA LIGASE"/>
    <property type="match status" value="1"/>
</dbReference>
<dbReference type="KEGG" id="surl:BI350_12310"/>
<dbReference type="Pfam" id="PF04073">
    <property type="entry name" value="tRNA_edit"/>
    <property type="match status" value="1"/>
</dbReference>
<dbReference type="InterPro" id="IPR036754">
    <property type="entry name" value="YbaK/aa-tRNA-synt-asso_dom_sf"/>
</dbReference>
<keyword evidence="6 7" id="KW-0030">Aminoacyl-tRNA synthetase</keyword>
<dbReference type="Pfam" id="PF03129">
    <property type="entry name" value="HGTP_anticodon"/>
    <property type="match status" value="1"/>
</dbReference>
<keyword evidence="10" id="KW-1185">Reference proteome</keyword>
<dbReference type="EC" id="6.1.1.15" evidence="7"/>
<dbReference type="RefSeq" id="WP_075528391.1">
    <property type="nucleotide sequence ID" value="NZ_CP017560.1"/>
</dbReference>
<comment type="similarity">
    <text evidence="7">Belongs to the class-II aminoacyl-tRNA synthetase family. ProS type 1 subfamily.</text>
</comment>
<comment type="function">
    <text evidence="7">Catalyzes the attachment of proline to tRNA(Pro) in a two-step reaction: proline is first activated by ATP to form Pro-AMP and then transferred to the acceptor end of tRNA(Pro). As ProRS can inadvertently accommodate and process non-cognate amino acids such as alanine and cysteine, to avoid such errors it has two additional distinct editing activities against alanine. One activity is designated as 'pretransfer' editing and involves the tRNA(Pro)-independent hydrolysis of activated Ala-AMP. The other activity is designated 'posttransfer' editing and involves deacylation of mischarged Ala-tRNA(Pro). The misacylated Cys-tRNA(Pro) is not edited by ProRS.</text>
</comment>
<dbReference type="Gene3D" id="3.40.50.800">
    <property type="entry name" value="Anticodon-binding domain"/>
    <property type="match status" value="1"/>
</dbReference>
<dbReference type="PROSITE" id="PS50862">
    <property type="entry name" value="AA_TRNA_LIGASE_II"/>
    <property type="match status" value="1"/>
</dbReference>
<dbReference type="SUPFAM" id="SSF55826">
    <property type="entry name" value="YbaK/ProRS associated domain"/>
    <property type="match status" value="1"/>
</dbReference>
<dbReference type="PANTHER" id="PTHR42753">
    <property type="entry name" value="MITOCHONDRIAL RIBOSOME PROTEIN L39/PROLYL-TRNA LIGASE FAMILY MEMBER"/>
    <property type="match status" value="1"/>
</dbReference>
<dbReference type="GO" id="GO:0005829">
    <property type="term" value="C:cytosol"/>
    <property type="evidence" value="ECO:0007669"/>
    <property type="project" value="TreeGrafter"/>
</dbReference>
<dbReference type="GO" id="GO:0004827">
    <property type="term" value="F:proline-tRNA ligase activity"/>
    <property type="evidence" value="ECO:0007669"/>
    <property type="project" value="UniProtKB-UniRule"/>
</dbReference>
<keyword evidence="2 7" id="KW-0436">Ligase</keyword>
<dbReference type="InterPro" id="IPR036621">
    <property type="entry name" value="Anticodon-bd_dom_sf"/>
</dbReference>
<dbReference type="SUPFAM" id="SSF52954">
    <property type="entry name" value="Class II aaRS ABD-related"/>
    <property type="match status" value="1"/>
</dbReference>
<dbReference type="GO" id="GO:0016740">
    <property type="term" value="F:transferase activity"/>
    <property type="evidence" value="ECO:0007669"/>
    <property type="project" value="UniProtKB-ARBA"/>
</dbReference>
<evidence type="ECO:0000256" key="5">
    <source>
        <dbReference type="ARBA" id="ARBA00022917"/>
    </source>
</evidence>
<dbReference type="HAMAP" id="MF_01569">
    <property type="entry name" value="Pro_tRNA_synth_type1"/>
    <property type="match status" value="1"/>
</dbReference>
<evidence type="ECO:0000256" key="6">
    <source>
        <dbReference type="ARBA" id="ARBA00023146"/>
    </source>
</evidence>